<keyword evidence="2" id="KW-0732">Signal</keyword>
<evidence type="ECO:0000256" key="2">
    <source>
        <dbReference type="SAM" id="SignalP"/>
    </source>
</evidence>
<organism evidence="3 4">
    <name type="scientific">Nocardia goodfellowii</name>
    <dbReference type="NCBI Taxonomy" id="882446"/>
    <lineage>
        <taxon>Bacteria</taxon>
        <taxon>Bacillati</taxon>
        <taxon>Actinomycetota</taxon>
        <taxon>Actinomycetes</taxon>
        <taxon>Mycobacteriales</taxon>
        <taxon>Nocardiaceae</taxon>
        <taxon>Nocardia</taxon>
    </lineage>
</organism>
<gene>
    <name evidence="3" type="ORF">BJ987_002366</name>
</gene>
<comment type="caution">
    <text evidence="3">The sequence shown here is derived from an EMBL/GenBank/DDBJ whole genome shotgun (WGS) entry which is preliminary data.</text>
</comment>
<keyword evidence="4" id="KW-1185">Reference proteome</keyword>
<evidence type="ECO:0000313" key="3">
    <source>
        <dbReference type="EMBL" id="MBP2189465.1"/>
    </source>
</evidence>
<dbReference type="Pfam" id="PF04203">
    <property type="entry name" value="Sortase"/>
    <property type="match status" value="1"/>
</dbReference>
<feature type="chain" id="PRO_5046071499" evidence="2">
    <location>
        <begin position="19"/>
        <end position="203"/>
    </location>
</feature>
<feature type="signal peptide" evidence="2">
    <location>
        <begin position="1"/>
        <end position="18"/>
    </location>
</feature>
<dbReference type="SUPFAM" id="SSF63817">
    <property type="entry name" value="Sortase"/>
    <property type="match status" value="1"/>
</dbReference>
<dbReference type="InterPro" id="IPR042001">
    <property type="entry name" value="Sortase_F"/>
</dbReference>
<evidence type="ECO:0000256" key="1">
    <source>
        <dbReference type="ARBA" id="ARBA00022801"/>
    </source>
</evidence>
<dbReference type="EMBL" id="JAGGMR010000001">
    <property type="protein sequence ID" value="MBP2189465.1"/>
    <property type="molecule type" value="Genomic_DNA"/>
</dbReference>
<dbReference type="PROSITE" id="PS51257">
    <property type="entry name" value="PROKAR_LIPOPROTEIN"/>
    <property type="match status" value="1"/>
</dbReference>
<keyword evidence="3" id="KW-0449">Lipoprotein</keyword>
<dbReference type="InterPro" id="IPR005754">
    <property type="entry name" value="Sortase"/>
</dbReference>
<accession>A0ABS4QCP4</accession>
<dbReference type="Proteomes" id="UP001519325">
    <property type="component" value="Unassembled WGS sequence"/>
</dbReference>
<dbReference type="CDD" id="cd05829">
    <property type="entry name" value="Sortase_F"/>
    <property type="match status" value="1"/>
</dbReference>
<dbReference type="InterPro" id="IPR023365">
    <property type="entry name" value="Sortase_dom-sf"/>
</dbReference>
<reference evidence="3 4" key="1">
    <citation type="submission" date="2021-03" db="EMBL/GenBank/DDBJ databases">
        <title>Sequencing the genomes of 1000 actinobacteria strains.</title>
        <authorList>
            <person name="Klenk H.-P."/>
        </authorList>
    </citation>
    <scope>NUCLEOTIDE SEQUENCE [LARGE SCALE GENOMIC DNA]</scope>
    <source>
        <strain evidence="3 4">DSM 45516</strain>
    </source>
</reference>
<keyword evidence="1" id="KW-0378">Hydrolase</keyword>
<sequence length="203" mass="21458">MRAARLWLVGAAVLCAVAGCGEDSVSLPPPDRAPVPSHIVATAPDGAVIEPAEPTDIEVRSPTGETYLSSPLHPEKLLRGGAGGQQLNPVDELPVWWGESGLPGTETKQTVLVAGHNYAKRAAPFRALRVVRPGDLVVLRTPNGVLEYTVESVGPLPKGSLLSRHELRKAVPGRLILANCDVVDGEPTDDNYFVIAQSTRPTG</sequence>
<proteinExistence type="predicted"/>
<protein>
    <submittedName>
        <fullName evidence="3">Small lipoprotein YifL</fullName>
    </submittedName>
</protein>
<dbReference type="Gene3D" id="2.40.260.10">
    <property type="entry name" value="Sortase"/>
    <property type="match status" value="1"/>
</dbReference>
<evidence type="ECO:0000313" key="4">
    <source>
        <dbReference type="Proteomes" id="UP001519325"/>
    </source>
</evidence>
<name>A0ABS4QCP4_9NOCA</name>
<dbReference type="RefSeq" id="WP_209888187.1">
    <property type="nucleotide sequence ID" value="NZ_JAGGMR010000001.1"/>
</dbReference>